<dbReference type="Proteomes" id="UP000198855">
    <property type="component" value="Unassembled WGS sequence"/>
</dbReference>
<dbReference type="Gene3D" id="3.30.200.20">
    <property type="entry name" value="Phosphorylase Kinase, domain 1"/>
    <property type="match status" value="1"/>
</dbReference>
<reference evidence="4" key="1">
    <citation type="submission" date="2016-10" db="EMBL/GenBank/DDBJ databases">
        <authorList>
            <person name="Varghese N."/>
            <person name="Submissions S."/>
        </authorList>
    </citation>
    <scope>NUCLEOTIDE SEQUENCE [LARGE SCALE GENOMIC DNA]</scope>
    <source>
        <strain evidence="4">CGMCC 1.10784</strain>
    </source>
</reference>
<dbReference type="PANTHER" id="PTHR21064:SF6">
    <property type="entry name" value="AMINOGLYCOSIDE PHOSPHOTRANSFERASE DOMAIN-CONTAINING PROTEIN"/>
    <property type="match status" value="1"/>
</dbReference>
<sequence length="333" mass="37838">MKENEIAALIDQYAFNADWTIVPGDSGMNNTTRMIKAGDERFVLRVYNNHRDSDIVALEHHVLSALNKQQPGFRVPVPVANRTGDTISRTYDGLLAAMCRYIPGERPSPERKEHILSLGAIAAKLSAALRDLTISQKPIYDPYYKLEETYSTLIHEELPGIMQSSEKFILQADKAAAIEDQLKILSGKMKGLWELPHQWIHGDLNFSNTVANGDDIIGVLDFEFCTVDVRAMELVVVLIDFFKGEDAVIWERIQLFCEGYGRFGKLAPVEVEALPLLIKLRALDVFLHFINRWKEGLDEAEIAAGFIDQTYRICEWVDRNEGQLLTLFRRELL</sequence>
<dbReference type="STRING" id="1045775.SAMN05216378_5133"/>
<dbReference type="PANTHER" id="PTHR21064">
    <property type="entry name" value="AMINOGLYCOSIDE PHOSPHOTRANSFERASE DOMAIN-CONTAINING PROTEIN-RELATED"/>
    <property type="match status" value="1"/>
</dbReference>
<organism evidence="3 4">
    <name type="scientific">Paenibacillus catalpae</name>
    <dbReference type="NCBI Taxonomy" id="1045775"/>
    <lineage>
        <taxon>Bacteria</taxon>
        <taxon>Bacillati</taxon>
        <taxon>Bacillota</taxon>
        <taxon>Bacilli</taxon>
        <taxon>Bacillales</taxon>
        <taxon>Paenibacillaceae</taxon>
        <taxon>Paenibacillus</taxon>
    </lineage>
</organism>
<dbReference type="SUPFAM" id="SSF56112">
    <property type="entry name" value="Protein kinase-like (PK-like)"/>
    <property type="match status" value="1"/>
</dbReference>
<evidence type="ECO:0000313" key="3">
    <source>
        <dbReference type="EMBL" id="SFF10453.1"/>
    </source>
</evidence>
<accession>A0A1I2FZV8</accession>
<proteinExistence type="inferred from homology"/>
<keyword evidence="3" id="KW-0418">Kinase</keyword>
<dbReference type="EMBL" id="FOMT01000005">
    <property type="protein sequence ID" value="SFF10453.1"/>
    <property type="molecule type" value="Genomic_DNA"/>
</dbReference>
<dbReference type="Pfam" id="PF01636">
    <property type="entry name" value="APH"/>
    <property type="match status" value="1"/>
</dbReference>
<dbReference type="Gene3D" id="3.90.1200.10">
    <property type="match status" value="1"/>
</dbReference>
<protein>
    <submittedName>
        <fullName evidence="3">Homoserine kinase type II</fullName>
    </submittedName>
</protein>
<comment type="similarity">
    <text evidence="1">Belongs to the pseudomonas-type ThrB family.</text>
</comment>
<dbReference type="InterPro" id="IPR011009">
    <property type="entry name" value="Kinase-like_dom_sf"/>
</dbReference>
<dbReference type="OrthoDB" id="156345at2"/>
<keyword evidence="3" id="KW-0808">Transferase</keyword>
<evidence type="ECO:0000256" key="1">
    <source>
        <dbReference type="ARBA" id="ARBA00038240"/>
    </source>
</evidence>
<evidence type="ECO:0000313" key="4">
    <source>
        <dbReference type="Proteomes" id="UP000198855"/>
    </source>
</evidence>
<dbReference type="InterPro" id="IPR050249">
    <property type="entry name" value="Pseudomonas-type_ThrB"/>
</dbReference>
<feature type="domain" description="Aminoglycoside phosphotransferase" evidence="2">
    <location>
        <begin position="21"/>
        <end position="247"/>
    </location>
</feature>
<dbReference type="InterPro" id="IPR002575">
    <property type="entry name" value="Aminoglycoside_PTrfase"/>
</dbReference>
<gene>
    <name evidence="3" type="ORF">SAMN05216378_5133</name>
</gene>
<name>A0A1I2FZV8_9BACL</name>
<dbReference type="RefSeq" id="WP_091189247.1">
    <property type="nucleotide sequence ID" value="NZ_FOMT01000005.1"/>
</dbReference>
<dbReference type="AlphaFoldDB" id="A0A1I2FZV8"/>
<dbReference type="GO" id="GO:0019202">
    <property type="term" value="F:amino acid kinase activity"/>
    <property type="evidence" value="ECO:0007669"/>
    <property type="project" value="TreeGrafter"/>
</dbReference>
<keyword evidence="4" id="KW-1185">Reference proteome</keyword>
<evidence type="ECO:0000259" key="2">
    <source>
        <dbReference type="Pfam" id="PF01636"/>
    </source>
</evidence>